<reference evidence="2 3" key="1">
    <citation type="submission" date="2024-11" db="EMBL/GenBank/DDBJ databases">
        <title>Chromosome-level genome assembly of the freshwater bivalve Anodonta woodiana.</title>
        <authorList>
            <person name="Chen X."/>
        </authorList>
    </citation>
    <scope>NUCLEOTIDE SEQUENCE [LARGE SCALE GENOMIC DNA]</scope>
    <source>
        <strain evidence="2">MN2024</strain>
        <tissue evidence="2">Gills</tissue>
    </source>
</reference>
<feature type="compositionally biased region" description="Polar residues" evidence="1">
    <location>
        <begin position="13"/>
        <end position="24"/>
    </location>
</feature>
<organism evidence="2 3">
    <name type="scientific">Sinanodonta woodiana</name>
    <name type="common">Chinese pond mussel</name>
    <name type="synonym">Anodonta woodiana</name>
    <dbReference type="NCBI Taxonomy" id="1069815"/>
    <lineage>
        <taxon>Eukaryota</taxon>
        <taxon>Metazoa</taxon>
        <taxon>Spiralia</taxon>
        <taxon>Lophotrochozoa</taxon>
        <taxon>Mollusca</taxon>
        <taxon>Bivalvia</taxon>
        <taxon>Autobranchia</taxon>
        <taxon>Heteroconchia</taxon>
        <taxon>Palaeoheterodonta</taxon>
        <taxon>Unionida</taxon>
        <taxon>Unionoidea</taxon>
        <taxon>Unionidae</taxon>
        <taxon>Unioninae</taxon>
        <taxon>Sinanodonta</taxon>
    </lineage>
</organism>
<dbReference type="EMBL" id="JBJQND010000007">
    <property type="protein sequence ID" value="KAL3872114.1"/>
    <property type="molecule type" value="Genomic_DNA"/>
</dbReference>
<feature type="non-terminal residue" evidence="2">
    <location>
        <position position="1"/>
    </location>
</feature>
<gene>
    <name evidence="2" type="ORF">ACJMK2_040066</name>
</gene>
<evidence type="ECO:0000313" key="3">
    <source>
        <dbReference type="Proteomes" id="UP001634394"/>
    </source>
</evidence>
<proteinExistence type="predicted"/>
<evidence type="ECO:0000256" key="1">
    <source>
        <dbReference type="SAM" id="MobiDB-lite"/>
    </source>
</evidence>
<protein>
    <submittedName>
        <fullName evidence="2">Uncharacterized protein</fullName>
    </submittedName>
</protein>
<name>A0ABD3WDV3_SINWO</name>
<evidence type="ECO:0000313" key="2">
    <source>
        <dbReference type="EMBL" id="KAL3872114.1"/>
    </source>
</evidence>
<sequence>RVSAKYFRRGRETATSSRNSNGSPNIGRAYGRYQKTTKCRKRKLHAVSGGERGQAFKFARFDVLGINALVKEAPPITRQIGPKTTHIHITGLLLDVDEDELCNKILERFNVGARPCQEAKVWGWTYIASGVRIITVSENEAHKFPIFFYCMGFCVR</sequence>
<dbReference type="Proteomes" id="UP001634394">
    <property type="component" value="Unassembled WGS sequence"/>
</dbReference>
<comment type="caution">
    <text evidence="2">The sequence shown here is derived from an EMBL/GenBank/DDBJ whole genome shotgun (WGS) entry which is preliminary data.</text>
</comment>
<dbReference type="AlphaFoldDB" id="A0ABD3WDV3"/>
<feature type="region of interest" description="Disordered" evidence="1">
    <location>
        <begin position="1"/>
        <end position="29"/>
    </location>
</feature>
<keyword evidence="3" id="KW-1185">Reference proteome</keyword>
<accession>A0ABD3WDV3</accession>